<accession>A0A0N5CV60</accession>
<dbReference type="Proteomes" id="UP000276776">
    <property type="component" value="Unassembled WGS sequence"/>
</dbReference>
<dbReference type="WBParaSite" id="TCLT_0000418401-mRNA-1">
    <property type="protein sequence ID" value="TCLT_0000418401-mRNA-1"/>
    <property type="gene ID" value="TCLT_0000418401"/>
</dbReference>
<dbReference type="AlphaFoldDB" id="A0A0N5CV60"/>
<evidence type="ECO:0000256" key="1">
    <source>
        <dbReference type="SAM" id="MobiDB-lite"/>
    </source>
</evidence>
<reference evidence="4" key="1">
    <citation type="submission" date="2017-02" db="UniProtKB">
        <authorList>
            <consortium name="WormBaseParasite"/>
        </authorList>
    </citation>
    <scope>IDENTIFICATION</scope>
</reference>
<evidence type="ECO:0000313" key="3">
    <source>
        <dbReference type="Proteomes" id="UP000276776"/>
    </source>
</evidence>
<sequence length="571" mass="63543">MHYLIDNLWKAISQIMSNGKESLEKKTTEKTNNASVIIYVINNYIEEEVGDDEEKKPMIKQSATMINTELRDGNKTTSLAKKHGNNKQQKSTTKLADKILKTSELTTQSLKLSPSKNHTNIFSSKSTKKAKEKSGRVRVKKPEIDTTSSIILPKMNLDTKIVLSSVTTVSDTQSRMTAYPFQNISSNYSIGDKATTKSLKKITNNSISQKLTTKIENRPTEAIQMSTDFAKIDEHNFDAPNAFGNQSSTSIVTSTEAMKIETKLTTMKYQNLSVPMKEEDSKRKQTKQNQQMQNKKVISLTTRTVKKIATNKKKSKVSSQVLFGMSAHLPKNNSVKFISKIIKTISIPLSIAASSTETKNVSKTSRRNFMDANAFSKISLKNNTTKALLKLSTLEPKTTKRSLSIKTSSESNNFQAKKKNSLKTMVTSNTIAPAKTTGVMKSKEVILKSNVSRANFSSSVTETLTSPKFEINSQAFSLPTLSQLLPVTMATSQTLNNNSQLSTNNPSMLNVIADDEVEIENTSSLTSANNSSDHLLEKNQLHYHYLKILAEYMDLSFPHLLLSQILNFLIT</sequence>
<gene>
    <name evidence="2" type="ORF">TCLT_LOCUS4173</name>
</gene>
<keyword evidence="3" id="KW-1185">Reference proteome</keyword>
<feature type="region of interest" description="Disordered" evidence="1">
    <location>
        <begin position="274"/>
        <end position="294"/>
    </location>
</feature>
<feature type="region of interest" description="Disordered" evidence="1">
    <location>
        <begin position="114"/>
        <end position="136"/>
    </location>
</feature>
<name>A0A0N5CV60_THECL</name>
<protein>
    <submittedName>
        <fullName evidence="2 4">Uncharacterized protein</fullName>
    </submittedName>
</protein>
<dbReference type="EMBL" id="UYYF01004279">
    <property type="protein sequence ID" value="VDN01245.1"/>
    <property type="molecule type" value="Genomic_DNA"/>
</dbReference>
<organism evidence="4">
    <name type="scientific">Thelazia callipaeda</name>
    <name type="common">Oriental eyeworm</name>
    <name type="synonym">Parasitic nematode</name>
    <dbReference type="NCBI Taxonomy" id="103827"/>
    <lineage>
        <taxon>Eukaryota</taxon>
        <taxon>Metazoa</taxon>
        <taxon>Ecdysozoa</taxon>
        <taxon>Nematoda</taxon>
        <taxon>Chromadorea</taxon>
        <taxon>Rhabditida</taxon>
        <taxon>Spirurina</taxon>
        <taxon>Spiruromorpha</taxon>
        <taxon>Thelazioidea</taxon>
        <taxon>Thelaziidae</taxon>
        <taxon>Thelazia</taxon>
    </lineage>
</organism>
<evidence type="ECO:0000313" key="2">
    <source>
        <dbReference type="EMBL" id="VDN01245.1"/>
    </source>
</evidence>
<evidence type="ECO:0000313" key="4">
    <source>
        <dbReference type="WBParaSite" id="TCLT_0000418401-mRNA-1"/>
    </source>
</evidence>
<proteinExistence type="predicted"/>
<reference evidence="2 3" key="2">
    <citation type="submission" date="2018-11" db="EMBL/GenBank/DDBJ databases">
        <authorList>
            <consortium name="Pathogen Informatics"/>
        </authorList>
    </citation>
    <scope>NUCLEOTIDE SEQUENCE [LARGE SCALE GENOMIC DNA]</scope>
</reference>